<keyword evidence="2" id="KW-0472">Membrane</keyword>
<proteinExistence type="predicted"/>
<evidence type="ECO:0000313" key="3">
    <source>
        <dbReference type="EMBL" id="KCW59518.1"/>
    </source>
</evidence>
<name>A0A059B089_EUCGR</name>
<dbReference type="EMBL" id="KK198760">
    <property type="protein sequence ID" value="KCW59518.1"/>
    <property type="molecule type" value="Genomic_DNA"/>
</dbReference>
<protein>
    <recommendedName>
        <fullName evidence="4">Transmembrane protein</fullName>
    </recommendedName>
</protein>
<evidence type="ECO:0008006" key="4">
    <source>
        <dbReference type="Google" id="ProtNLM"/>
    </source>
</evidence>
<accession>A0A059B089</accession>
<feature type="region of interest" description="Disordered" evidence="1">
    <location>
        <begin position="63"/>
        <end position="98"/>
    </location>
</feature>
<keyword evidence="2" id="KW-0812">Transmembrane</keyword>
<reference evidence="3" key="1">
    <citation type="submission" date="2013-07" db="EMBL/GenBank/DDBJ databases">
        <title>The genome of Eucalyptus grandis.</title>
        <authorList>
            <person name="Schmutz J."/>
            <person name="Hayes R."/>
            <person name="Myburg A."/>
            <person name="Tuskan G."/>
            <person name="Grattapaglia D."/>
            <person name="Rokhsar D.S."/>
        </authorList>
    </citation>
    <scope>NUCLEOTIDE SEQUENCE</scope>
    <source>
        <tissue evidence="3">Leaf extractions</tissue>
    </source>
</reference>
<evidence type="ECO:0000256" key="2">
    <source>
        <dbReference type="SAM" id="Phobius"/>
    </source>
</evidence>
<keyword evidence="2" id="KW-1133">Transmembrane helix</keyword>
<feature type="compositionally biased region" description="Basic and acidic residues" evidence="1">
    <location>
        <begin position="84"/>
        <end position="98"/>
    </location>
</feature>
<feature type="transmembrane region" description="Helical" evidence="2">
    <location>
        <begin position="105"/>
        <end position="125"/>
    </location>
</feature>
<sequence>MSVLWARASPVHHNCSHDCILQKRYRTRFNNFWSLICVMCYGVLSFFFESFGAIFAFAERSRSHEKRAEDSLRPSIGMGCPRIDPLERNTSEREERERERERETLMSVHWISFNLFYFFLMLSSFRPCYLYHMTG</sequence>
<feature type="transmembrane region" description="Helical" evidence="2">
    <location>
        <begin position="32"/>
        <end position="58"/>
    </location>
</feature>
<organism evidence="3">
    <name type="scientific">Eucalyptus grandis</name>
    <name type="common">Flooded gum</name>
    <dbReference type="NCBI Taxonomy" id="71139"/>
    <lineage>
        <taxon>Eukaryota</taxon>
        <taxon>Viridiplantae</taxon>
        <taxon>Streptophyta</taxon>
        <taxon>Embryophyta</taxon>
        <taxon>Tracheophyta</taxon>
        <taxon>Spermatophyta</taxon>
        <taxon>Magnoliopsida</taxon>
        <taxon>eudicotyledons</taxon>
        <taxon>Gunneridae</taxon>
        <taxon>Pentapetalae</taxon>
        <taxon>rosids</taxon>
        <taxon>malvids</taxon>
        <taxon>Myrtales</taxon>
        <taxon>Myrtaceae</taxon>
        <taxon>Myrtoideae</taxon>
        <taxon>Eucalypteae</taxon>
        <taxon>Eucalyptus</taxon>
    </lineage>
</organism>
<dbReference type="InParanoid" id="A0A059B089"/>
<feature type="compositionally biased region" description="Basic and acidic residues" evidence="1">
    <location>
        <begin position="63"/>
        <end position="72"/>
    </location>
</feature>
<evidence type="ECO:0000256" key="1">
    <source>
        <dbReference type="SAM" id="MobiDB-lite"/>
    </source>
</evidence>
<dbReference type="AlphaFoldDB" id="A0A059B089"/>
<gene>
    <name evidence="3" type="ORF">EUGRSUZ_H02270</name>
</gene>
<dbReference type="Gramene" id="KCW59518">
    <property type="protein sequence ID" value="KCW59518"/>
    <property type="gene ID" value="EUGRSUZ_H02270"/>
</dbReference>